<feature type="non-terminal residue" evidence="1">
    <location>
        <position position="1"/>
    </location>
</feature>
<feature type="non-terminal residue" evidence="1">
    <location>
        <position position="52"/>
    </location>
</feature>
<comment type="caution">
    <text evidence="1">The sequence shown here is derived from an EMBL/GenBank/DDBJ whole genome shotgun (WGS) entry which is preliminary data.</text>
</comment>
<name>A0ACA9RAA2_9GLOM</name>
<gene>
    <name evidence="1" type="ORF">SPELUC_LOCUS16559</name>
</gene>
<keyword evidence="2" id="KW-1185">Reference proteome</keyword>
<evidence type="ECO:0000313" key="1">
    <source>
        <dbReference type="EMBL" id="CAG8782961.1"/>
    </source>
</evidence>
<protein>
    <submittedName>
        <fullName evidence="1">16217_t:CDS:1</fullName>
    </submittedName>
</protein>
<accession>A0ACA9RAA2</accession>
<evidence type="ECO:0000313" key="2">
    <source>
        <dbReference type="Proteomes" id="UP000789366"/>
    </source>
</evidence>
<organism evidence="1 2">
    <name type="scientific">Cetraspora pellucida</name>
    <dbReference type="NCBI Taxonomy" id="1433469"/>
    <lineage>
        <taxon>Eukaryota</taxon>
        <taxon>Fungi</taxon>
        <taxon>Fungi incertae sedis</taxon>
        <taxon>Mucoromycota</taxon>
        <taxon>Glomeromycotina</taxon>
        <taxon>Glomeromycetes</taxon>
        <taxon>Diversisporales</taxon>
        <taxon>Gigasporaceae</taxon>
        <taxon>Cetraspora</taxon>
    </lineage>
</organism>
<dbReference type="Proteomes" id="UP000789366">
    <property type="component" value="Unassembled WGS sequence"/>
</dbReference>
<sequence length="52" mass="5820">INFGADLNVILGMPPMSNMKSDTEKVENLIEMLKNIVEKNATRSPAVEQLFK</sequence>
<reference evidence="1" key="1">
    <citation type="submission" date="2021-06" db="EMBL/GenBank/DDBJ databases">
        <authorList>
            <person name="Kallberg Y."/>
            <person name="Tangrot J."/>
            <person name="Rosling A."/>
        </authorList>
    </citation>
    <scope>NUCLEOTIDE SEQUENCE</scope>
    <source>
        <strain evidence="1">28 12/20/2015</strain>
    </source>
</reference>
<dbReference type="EMBL" id="CAJVPW010062117">
    <property type="protein sequence ID" value="CAG8782961.1"/>
    <property type="molecule type" value="Genomic_DNA"/>
</dbReference>
<proteinExistence type="predicted"/>